<accession>A0A084WE00</accession>
<evidence type="ECO:0000256" key="1">
    <source>
        <dbReference type="SAM" id="MobiDB-lite"/>
    </source>
</evidence>
<feature type="compositionally biased region" description="Basic and acidic residues" evidence="1">
    <location>
        <begin position="56"/>
        <end position="68"/>
    </location>
</feature>
<dbReference type="EMBL" id="ATLV01023096">
    <property type="status" value="NOT_ANNOTATED_CDS"/>
    <property type="molecule type" value="Genomic_DNA"/>
</dbReference>
<evidence type="ECO:0000313" key="4">
    <source>
        <dbReference type="Proteomes" id="UP000030765"/>
    </source>
</evidence>
<dbReference type="AlphaFoldDB" id="A0A084WE00"/>
<organism evidence="2">
    <name type="scientific">Anopheles sinensis</name>
    <name type="common">Mosquito</name>
    <dbReference type="NCBI Taxonomy" id="74873"/>
    <lineage>
        <taxon>Eukaryota</taxon>
        <taxon>Metazoa</taxon>
        <taxon>Ecdysozoa</taxon>
        <taxon>Arthropoda</taxon>
        <taxon>Hexapoda</taxon>
        <taxon>Insecta</taxon>
        <taxon>Pterygota</taxon>
        <taxon>Neoptera</taxon>
        <taxon>Endopterygota</taxon>
        <taxon>Diptera</taxon>
        <taxon>Nematocera</taxon>
        <taxon>Culicoidea</taxon>
        <taxon>Culicidae</taxon>
        <taxon>Anophelinae</taxon>
        <taxon>Anopheles</taxon>
    </lineage>
</organism>
<sequence length="79" mass="8457">MDHVTPSSRNARKGPEHGTFPQPRPTGGSSLANGAARNNCPPGPQGNAKPGRIGGRKGECKVGRDVRQASRSMWLTEWH</sequence>
<protein>
    <submittedName>
        <fullName evidence="2 3">Uncharacterized protein</fullName>
    </submittedName>
</protein>
<name>A0A084WE00_ANOSI</name>
<dbReference type="EMBL" id="KE525340">
    <property type="protein sequence ID" value="KFB48444.1"/>
    <property type="molecule type" value="Genomic_DNA"/>
</dbReference>
<keyword evidence="4" id="KW-1185">Reference proteome</keyword>
<reference evidence="2 4" key="1">
    <citation type="journal article" date="2014" name="BMC Genomics">
        <title>Genome sequence of Anopheles sinensis provides insight into genetics basis of mosquito competence for malaria parasites.</title>
        <authorList>
            <person name="Zhou D."/>
            <person name="Zhang D."/>
            <person name="Ding G."/>
            <person name="Shi L."/>
            <person name="Hou Q."/>
            <person name="Ye Y."/>
            <person name="Xu Y."/>
            <person name="Zhou H."/>
            <person name="Xiong C."/>
            <person name="Li S."/>
            <person name="Yu J."/>
            <person name="Hong S."/>
            <person name="Yu X."/>
            <person name="Zou P."/>
            <person name="Chen C."/>
            <person name="Chang X."/>
            <person name="Wang W."/>
            <person name="Lv Y."/>
            <person name="Sun Y."/>
            <person name="Ma L."/>
            <person name="Shen B."/>
            <person name="Zhu C."/>
        </authorList>
    </citation>
    <scope>NUCLEOTIDE SEQUENCE [LARGE SCALE GENOMIC DNA]</scope>
</reference>
<dbReference type="EnsemblMetazoa" id="ASIC016425-RA">
    <property type="protein sequence ID" value="ASIC016425-PA"/>
    <property type="gene ID" value="ASIC016425"/>
</dbReference>
<feature type="region of interest" description="Disordered" evidence="1">
    <location>
        <begin position="1"/>
        <end position="79"/>
    </location>
</feature>
<proteinExistence type="predicted"/>
<dbReference type="Proteomes" id="UP000030765">
    <property type="component" value="Unassembled WGS sequence"/>
</dbReference>
<dbReference type="VEuPathDB" id="VectorBase:ASIC016425"/>
<reference evidence="3" key="2">
    <citation type="submission" date="2020-05" db="UniProtKB">
        <authorList>
            <consortium name="EnsemblMetazoa"/>
        </authorList>
    </citation>
    <scope>IDENTIFICATION</scope>
</reference>
<evidence type="ECO:0000313" key="3">
    <source>
        <dbReference type="EnsemblMetazoa" id="ASIC016425-PA"/>
    </source>
</evidence>
<evidence type="ECO:0000313" key="2">
    <source>
        <dbReference type="EMBL" id="KFB48444.1"/>
    </source>
</evidence>
<gene>
    <name evidence="2" type="ORF">ZHAS_00016425</name>
</gene>